<evidence type="ECO:0000313" key="5">
    <source>
        <dbReference type="Proteomes" id="UP000729913"/>
    </source>
</evidence>
<accession>A0A8J5V1S6</accession>
<evidence type="ECO:0000256" key="2">
    <source>
        <dbReference type="ARBA" id="ARBA00023002"/>
    </source>
</evidence>
<dbReference type="PANTHER" id="PTHR10578">
    <property type="entry name" value="S -2-HYDROXY-ACID OXIDASE-RELATED"/>
    <property type="match status" value="1"/>
</dbReference>
<keyword evidence="2" id="KW-0560">Oxidoreductase</keyword>
<keyword evidence="5" id="KW-1185">Reference proteome</keyword>
<protein>
    <recommendedName>
        <fullName evidence="3">FMN hydroxy acid dehydrogenase domain-containing protein</fullName>
    </recommendedName>
</protein>
<dbReference type="Pfam" id="PF01070">
    <property type="entry name" value="FMN_dh"/>
    <property type="match status" value="1"/>
</dbReference>
<dbReference type="EMBL" id="JAAOIC020000002">
    <property type="protein sequence ID" value="KAG8042646.1"/>
    <property type="molecule type" value="Genomic_DNA"/>
</dbReference>
<evidence type="ECO:0000313" key="4">
    <source>
        <dbReference type="EMBL" id="KAG8042646.1"/>
    </source>
</evidence>
<dbReference type="GO" id="GO:0001561">
    <property type="term" value="P:fatty acid alpha-oxidation"/>
    <property type="evidence" value="ECO:0007669"/>
    <property type="project" value="TreeGrafter"/>
</dbReference>
<dbReference type="GO" id="GO:0003973">
    <property type="term" value="F:(S)-2-hydroxy-acid oxidase activity"/>
    <property type="evidence" value="ECO:0007669"/>
    <property type="project" value="TreeGrafter"/>
</dbReference>
<evidence type="ECO:0000259" key="3">
    <source>
        <dbReference type="PROSITE" id="PS51349"/>
    </source>
</evidence>
<comment type="caution">
    <text evidence="4">The sequence shown here is derived from an EMBL/GenBank/DDBJ whole genome shotgun (WGS) entry which is preliminary data.</text>
</comment>
<organism evidence="4 5">
    <name type="scientific">Cotesia typhae</name>
    <dbReference type="NCBI Taxonomy" id="2053667"/>
    <lineage>
        <taxon>Eukaryota</taxon>
        <taxon>Metazoa</taxon>
        <taxon>Ecdysozoa</taxon>
        <taxon>Arthropoda</taxon>
        <taxon>Hexapoda</taxon>
        <taxon>Insecta</taxon>
        <taxon>Pterygota</taxon>
        <taxon>Neoptera</taxon>
        <taxon>Endopterygota</taxon>
        <taxon>Hymenoptera</taxon>
        <taxon>Apocrita</taxon>
        <taxon>Ichneumonoidea</taxon>
        <taxon>Braconidae</taxon>
        <taxon>Microgastrinae</taxon>
        <taxon>Cotesia</taxon>
    </lineage>
</organism>
<reference evidence="4" key="2">
    <citation type="submission" date="2021-04" db="EMBL/GenBank/DDBJ databases">
        <title>Genome-wide patterns of bracovirus chromosomal integration into multiple host tissues during parasitism.</title>
        <authorList>
            <person name="Chebbi M.A.C."/>
        </authorList>
    </citation>
    <scope>NUCLEOTIDE SEQUENCE</scope>
    <source>
        <tissue evidence="4">Whole body</tissue>
    </source>
</reference>
<dbReference type="AlphaFoldDB" id="A0A8J5V1S6"/>
<sequence>MEKFVSVDDYEKSALQILPKAVKDYYASGAGKEFSLQWNKDAFKSYKIRPKVLTNVLKCEIGTRILGEEISMPLGIAPTAMQGMAHLDGECATAKGKNVN</sequence>
<dbReference type="Proteomes" id="UP000729913">
    <property type="component" value="Unassembled WGS sequence"/>
</dbReference>
<proteinExistence type="predicted"/>
<evidence type="ECO:0000256" key="1">
    <source>
        <dbReference type="ARBA" id="ARBA00001917"/>
    </source>
</evidence>
<dbReference type="PANTHER" id="PTHR10578:SF149">
    <property type="entry name" value="2-HYDROXYACID OXIDASE 2"/>
    <property type="match status" value="1"/>
</dbReference>
<dbReference type="OrthoDB" id="25826at2759"/>
<dbReference type="PROSITE" id="PS51349">
    <property type="entry name" value="FMN_HYDROXY_ACID_DH_2"/>
    <property type="match status" value="1"/>
</dbReference>
<comment type="cofactor">
    <cofactor evidence="1">
        <name>FMN</name>
        <dbReference type="ChEBI" id="CHEBI:58210"/>
    </cofactor>
</comment>
<gene>
    <name evidence="4" type="ORF">G9C98_005280</name>
</gene>
<feature type="domain" description="FMN hydroxy acid dehydrogenase" evidence="3">
    <location>
        <begin position="1"/>
        <end position="100"/>
    </location>
</feature>
<dbReference type="InterPro" id="IPR000262">
    <property type="entry name" value="FMN-dep_DH"/>
</dbReference>
<name>A0A8J5V1S6_9HYME</name>
<reference evidence="4" key="1">
    <citation type="submission" date="2020-03" db="EMBL/GenBank/DDBJ databases">
        <authorList>
            <person name="Chebbi M.A."/>
            <person name="Drezen J.M."/>
        </authorList>
    </citation>
    <scope>NUCLEOTIDE SEQUENCE</scope>
    <source>
        <tissue evidence="4">Whole body</tissue>
    </source>
</reference>
<dbReference type="GO" id="GO:0005782">
    <property type="term" value="C:peroxisomal matrix"/>
    <property type="evidence" value="ECO:0007669"/>
    <property type="project" value="TreeGrafter"/>
</dbReference>
<dbReference type="InterPro" id="IPR037396">
    <property type="entry name" value="FMN_HAD"/>
</dbReference>